<name>F9DUE9_9BACL</name>
<reference evidence="5 6" key="1">
    <citation type="submission" date="2011-04" db="EMBL/GenBank/DDBJ databases">
        <authorList>
            <person name="Muzny D."/>
            <person name="Qin X."/>
            <person name="Deng J."/>
            <person name="Jiang H."/>
            <person name="Liu Y."/>
            <person name="Qu J."/>
            <person name="Song X.-Z."/>
            <person name="Zhang L."/>
            <person name="Thornton R."/>
            <person name="Coyle M."/>
            <person name="Francisco L."/>
            <person name="Jackson L."/>
            <person name="Javaid M."/>
            <person name="Korchina V."/>
            <person name="Kovar C."/>
            <person name="Mata R."/>
            <person name="Mathew T."/>
            <person name="Ngo R."/>
            <person name="Nguyen L."/>
            <person name="Nguyen N."/>
            <person name="Okwuonu G."/>
            <person name="Ongeri F."/>
            <person name="Pham C."/>
            <person name="Simmons D."/>
            <person name="Wilczek-Boney K."/>
            <person name="Hale W."/>
            <person name="Jakkamsetti A."/>
            <person name="Pham P."/>
            <person name="Ruth R."/>
            <person name="San Lucas F."/>
            <person name="Warren J."/>
            <person name="Zhang J."/>
            <person name="Zhao Z."/>
            <person name="Zhou C."/>
            <person name="Zhu D."/>
            <person name="Lee S."/>
            <person name="Bess C."/>
            <person name="Blankenburg K."/>
            <person name="Forbes L."/>
            <person name="Fu Q."/>
            <person name="Gubbala S."/>
            <person name="Hirani K."/>
            <person name="Jayaseelan J.C."/>
            <person name="Lara F."/>
            <person name="Munidasa M."/>
            <person name="Palculict T."/>
            <person name="Patil S."/>
            <person name="Pu L.-L."/>
            <person name="Saada N."/>
            <person name="Tang L."/>
            <person name="Weissenberger G."/>
            <person name="Zhu Y."/>
            <person name="Hemphill L."/>
            <person name="Shang Y."/>
            <person name="Youmans B."/>
            <person name="Ayvaz T."/>
            <person name="Ross M."/>
            <person name="Santibanez J."/>
            <person name="Aqrawi P."/>
            <person name="Gross S."/>
            <person name="Joshi V."/>
            <person name="Fowler G."/>
            <person name="Nazareth L."/>
            <person name="Reid J."/>
            <person name="Worley K."/>
            <person name="Petrosino J."/>
            <person name="Highlander S."/>
            <person name="Gibbs R."/>
        </authorList>
    </citation>
    <scope>NUCLEOTIDE SEQUENCE [LARGE SCALE GENOMIC DNA]</scope>
    <source>
        <strain evidence="5 6">2681</strain>
    </source>
</reference>
<proteinExistence type="predicted"/>
<comment type="caution">
    <text evidence="5">The sequence shown here is derived from an EMBL/GenBank/DDBJ whole genome shotgun (WGS) entry which is preliminary data.</text>
</comment>
<dbReference type="STRING" id="759851.SAMN04244570_0042"/>
<dbReference type="CDD" id="cd03230">
    <property type="entry name" value="ABC_DR_subfamily_A"/>
    <property type="match status" value="1"/>
</dbReference>
<accession>F9DUE9</accession>
<sequence>MMIELQTVSKRYGFKHALNGVTLALPKGKIIGLVGENGSGKTTVLKLMAGLLSPNAGVVALDGKTITRRVAAKIAYMPDTDLFYPYFTAGQLFEFYDSQFEDFQLKKAKEIADFLKISLDVKISTLSKGNRGRVKIAATLGREADYYLLDEPFSGLDPMVREDISTGLIRFTDTERQTVLMSTHEIKEVEPLLDELIVLKDGRILAHKEIDEIRDVYGMDATSWLVSLFRA</sequence>
<dbReference type="PROSITE" id="PS50893">
    <property type="entry name" value="ABC_TRANSPORTER_2"/>
    <property type="match status" value="1"/>
</dbReference>
<keyword evidence="2" id="KW-0547">Nucleotide-binding</keyword>
<dbReference type="Proteomes" id="UP000005316">
    <property type="component" value="Unassembled WGS sequence"/>
</dbReference>
<dbReference type="Pfam" id="PF00005">
    <property type="entry name" value="ABC_tran"/>
    <property type="match status" value="1"/>
</dbReference>
<evidence type="ECO:0000313" key="6">
    <source>
        <dbReference type="Proteomes" id="UP000005316"/>
    </source>
</evidence>
<evidence type="ECO:0000313" key="5">
    <source>
        <dbReference type="EMBL" id="EGQ24747.1"/>
    </source>
</evidence>
<dbReference type="PANTHER" id="PTHR42939">
    <property type="entry name" value="ABC TRANSPORTER ATP-BINDING PROTEIN ALBC-RELATED"/>
    <property type="match status" value="1"/>
</dbReference>
<evidence type="ECO:0000256" key="3">
    <source>
        <dbReference type="ARBA" id="ARBA00022840"/>
    </source>
</evidence>
<dbReference type="InterPro" id="IPR003593">
    <property type="entry name" value="AAA+_ATPase"/>
</dbReference>
<dbReference type="eggNOG" id="COG1131">
    <property type="taxonomic scope" value="Bacteria"/>
</dbReference>
<keyword evidence="1" id="KW-0813">Transport</keyword>
<dbReference type="InterPro" id="IPR051782">
    <property type="entry name" value="ABC_Transporter_VariousFunc"/>
</dbReference>
<organism evidence="5 6">
    <name type="scientific">Sporosarcina newyorkensis 2681</name>
    <dbReference type="NCBI Taxonomy" id="1027292"/>
    <lineage>
        <taxon>Bacteria</taxon>
        <taxon>Bacillati</taxon>
        <taxon>Bacillota</taxon>
        <taxon>Bacilli</taxon>
        <taxon>Bacillales</taxon>
        <taxon>Caryophanaceae</taxon>
        <taxon>Sporosarcina</taxon>
    </lineage>
</organism>
<evidence type="ECO:0000259" key="4">
    <source>
        <dbReference type="PROSITE" id="PS50893"/>
    </source>
</evidence>
<feature type="domain" description="ABC transporter" evidence="4">
    <location>
        <begin position="3"/>
        <end position="226"/>
    </location>
</feature>
<evidence type="ECO:0000256" key="2">
    <source>
        <dbReference type="ARBA" id="ARBA00022741"/>
    </source>
</evidence>
<dbReference type="AlphaFoldDB" id="F9DUE9"/>
<dbReference type="SMART" id="SM00382">
    <property type="entry name" value="AAA"/>
    <property type="match status" value="1"/>
</dbReference>
<dbReference type="InterPro" id="IPR003439">
    <property type="entry name" value="ABC_transporter-like_ATP-bd"/>
</dbReference>
<evidence type="ECO:0000256" key="1">
    <source>
        <dbReference type="ARBA" id="ARBA00022448"/>
    </source>
</evidence>
<dbReference type="HOGENOM" id="CLU_000604_1_2_9"/>
<keyword evidence="3" id="KW-0067">ATP-binding</keyword>
<dbReference type="GO" id="GO:0016887">
    <property type="term" value="F:ATP hydrolysis activity"/>
    <property type="evidence" value="ECO:0007669"/>
    <property type="project" value="InterPro"/>
</dbReference>
<dbReference type="PANTHER" id="PTHR42939:SF1">
    <property type="entry name" value="ABC TRANSPORTER ATP-BINDING PROTEIN ALBC-RELATED"/>
    <property type="match status" value="1"/>
</dbReference>
<dbReference type="Gene3D" id="3.40.50.300">
    <property type="entry name" value="P-loop containing nucleotide triphosphate hydrolases"/>
    <property type="match status" value="1"/>
</dbReference>
<dbReference type="SUPFAM" id="SSF52540">
    <property type="entry name" value="P-loop containing nucleoside triphosphate hydrolases"/>
    <property type="match status" value="1"/>
</dbReference>
<dbReference type="InterPro" id="IPR027417">
    <property type="entry name" value="P-loop_NTPase"/>
</dbReference>
<dbReference type="EMBL" id="AFPZ01000071">
    <property type="protein sequence ID" value="EGQ24747.1"/>
    <property type="molecule type" value="Genomic_DNA"/>
</dbReference>
<protein>
    <submittedName>
        <fullName evidence="5">ABC superfamily ATP binding cassette transporter, ABC protein</fullName>
    </submittedName>
</protein>
<dbReference type="GO" id="GO:0005524">
    <property type="term" value="F:ATP binding"/>
    <property type="evidence" value="ECO:0007669"/>
    <property type="project" value="UniProtKB-KW"/>
</dbReference>
<gene>
    <name evidence="5" type="ORF">HMPREF9372_2430</name>
</gene>